<name>A0AAD5R945_PARTN</name>
<dbReference type="Proteomes" id="UP001196413">
    <property type="component" value="Unassembled WGS sequence"/>
</dbReference>
<organism evidence="2 3">
    <name type="scientific">Parelaphostrongylus tenuis</name>
    <name type="common">Meningeal worm</name>
    <dbReference type="NCBI Taxonomy" id="148309"/>
    <lineage>
        <taxon>Eukaryota</taxon>
        <taxon>Metazoa</taxon>
        <taxon>Ecdysozoa</taxon>
        <taxon>Nematoda</taxon>
        <taxon>Chromadorea</taxon>
        <taxon>Rhabditida</taxon>
        <taxon>Rhabditina</taxon>
        <taxon>Rhabditomorpha</taxon>
        <taxon>Strongyloidea</taxon>
        <taxon>Metastrongylidae</taxon>
        <taxon>Parelaphostrongylus</taxon>
    </lineage>
</organism>
<feature type="compositionally biased region" description="Polar residues" evidence="1">
    <location>
        <begin position="52"/>
        <end position="74"/>
    </location>
</feature>
<keyword evidence="3" id="KW-1185">Reference proteome</keyword>
<evidence type="ECO:0000313" key="3">
    <source>
        <dbReference type="Proteomes" id="UP001196413"/>
    </source>
</evidence>
<gene>
    <name evidence="2" type="primary">CAMT-1_2</name>
    <name evidence="2" type="ORF">KIN20_033683</name>
</gene>
<dbReference type="EMBL" id="JAHQIW010007024">
    <property type="protein sequence ID" value="KAJ1371696.1"/>
    <property type="molecule type" value="Genomic_DNA"/>
</dbReference>
<evidence type="ECO:0000313" key="2">
    <source>
        <dbReference type="EMBL" id="KAJ1371696.1"/>
    </source>
</evidence>
<sequence>MIRLTARSADHDVEEQRTLPRNAEDVEHVTSTALWVLTNGETVTDEHLLRDQPQTGAEDSSSTILSDSPNNNLDHSAPSINKEKWCNEPLHVEISMDTDVYVPDSPKMADLFEAVTSPGMLTDGVRAKMALLAQQIIDAIPDRIKNDTRPFLDDETANAEVSAHSSFTYPDNNPFLSHLTHDSPDDWEFQQYFSSNHYQISADKSPDDVLSSFSGSLQVLLLITAIYTLIRSHFEILFQGENTSFASSREGTLESTSFDFDKDLDEFFNMRVDAEEDPIRQRLGGLKLSGAQEGLQHVGLKFPYQKYVGNPRDVCTVPHVENPVEDYWDAKPE</sequence>
<evidence type="ECO:0000256" key="1">
    <source>
        <dbReference type="SAM" id="MobiDB-lite"/>
    </source>
</evidence>
<feature type="region of interest" description="Disordered" evidence="1">
    <location>
        <begin position="45"/>
        <end position="80"/>
    </location>
</feature>
<proteinExistence type="predicted"/>
<protein>
    <submittedName>
        <fullName evidence="2">CG-1 domain</fullName>
    </submittedName>
</protein>
<comment type="caution">
    <text evidence="2">The sequence shown here is derived from an EMBL/GenBank/DDBJ whole genome shotgun (WGS) entry which is preliminary data.</text>
</comment>
<reference evidence="2" key="1">
    <citation type="submission" date="2021-06" db="EMBL/GenBank/DDBJ databases">
        <title>Parelaphostrongylus tenuis whole genome reference sequence.</title>
        <authorList>
            <person name="Garwood T.J."/>
            <person name="Larsen P.A."/>
            <person name="Fountain-Jones N.M."/>
            <person name="Garbe J.R."/>
            <person name="Macchietto M.G."/>
            <person name="Kania S.A."/>
            <person name="Gerhold R.W."/>
            <person name="Richards J.E."/>
            <person name="Wolf T.M."/>
        </authorList>
    </citation>
    <scope>NUCLEOTIDE SEQUENCE</scope>
    <source>
        <strain evidence="2">MNPRO001-30</strain>
        <tissue evidence="2">Meninges</tissue>
    </source>
</reference>
<accession>A0AAD5R945</accession>
<dbReference type="AlphaFoldDB" id="A0AAD5R945"/>